<gene>
    <name evidence="1" type="ORF">OLEA9_A034106</name>
</gene>
<evidence type="ECO:0000313" key="1">
    <source>
        <dbReference type="EMBL" id="CAA3007277.1"/>
    </source>
</evidence>
<dbReference type="Proteomes" id="UP000594638">
    <property type="component" value="Unassembled WGS sequence"/>
</dbReference>
<keyword evidence="2" id="KW-1185">Reference proteome</keyword>
<comment type="caution">
    <text evidence="1">The sequence shown here is derived from an EMBL/GenBank/DDBJ whole genome shotgun (WGS) entry which is preliminary data.</text>
</comment>
<dbReference type="AlphaFoldDB" id="A0A8S0TPV1"/>
<sequence length="82" mass="8923">SAFLASKERTSEWITFNVALKSAERLSDESVSACSNFAFKCSSLSLCLAALALPMSISMKNTYSNIDCLRNFKSSSEEVAGR</sequence>
<name>A0A8S0TPV1_OLEEU</name>
<proteinExistence type="predicted"/>
<protein>
    <submittedName>
        <fullName evidence="1">Uncharacterized protein</fullName>
    </submittedName>
</protein>
<feature type="non-terminal residue" evidence="1">
    <location>
        <position position="1"/>
    </location>
</feature>
<dbReference type="EMBL" id="CACTIH010007272">
    <property type="protein sequence ID" value="CAA3007277.1"/>
    <property type="molecule type" value="Genomic_DNA"/>
</dbReference>
<evidence type="ECO:0000313" key="2">
    <source>
        <dbReference type="Proteomes" id="UP000594638"/>
    </source>
</evidence>
<reference evidence="1 2" key="1">
    <citation type="submission" date="2019-12" db="EMBL/GenBank/DDBJ databases">
        <authorList>
            <person name="Alioto T."/>
            <person name="Alioto T."/>
            <person name="Gomez Garrido J."/>
        </authorList>
    </citation>
    <scope>NUCLEOTIDE SEQUENCE [LARGE SCALE GENOMIC DNA]</scope>
</reference>
<organism evidence="1 2">
    <name type="scientific">Olea europaea subsp. europaea</name>
    <dbReference type="NCBI Taxonomy" id="158383"/>
    <lineage>
        <taxon>Eukaryota</taxon>
        <taxon>Viridiplantae</taxon>
        <taxon>Streptophyta</taxon>
        <taxon>Embryophyta</taxon>
        <taxon>Tracheophyta</taxon>
        <taxon>Spermatophyta</taxon>
        <taxon>Magnoliopsida</taxon>
        <taxon>eudicotyledons</taxon>
        <taxon>Gunneridae</taxon>
        <taxon>Pentapetalae</taxon>
        <taxon>asterids</taxon>
        <taxon>lamiids</taxon>
        <taxon>Lamiales</taxon>
        <taxon>Oleaceae</taxon>
        <taxon>Oleeae</taxon>
        <taxon>Olea</taxon>
    </lineage>
</organism>
<accession>A0A8S0TPV1</accession>
<feature type="non-terminal residue" evidence="1">
    <location>
        <position position="82"/>
    </location>
</feature>